<comment type="pathway">
    <text evidence="1">Protein modification; [NiFe] hydrogenase maturation.</text>
</comment>
<feature type="active site" evidence="11">
    <location>
        <position position="22"/>
    </location>
</feature>
<feature type="domain" description="Acylphosphatase-like" evidence="12">
    <location>
        <begin position="7"/>
        <end position="93"/>
    </location>
</feature>
<sequence>MDSEYISKYIIVKGIVQGVGFRPFVYKIARENNLLGDVKNTSKGVYINIEGSKKSISEFVKNLKEKPPQLAKIEEIYIEDKKIRNYKDFKIIKSNKEDGLTIISPDIAICQDCIKDINNINDKRRYKYAFTNCTNCGPRFSIIRNLPYDRKETSMKEFLMCEKCEDEYNNPLNRRFHAQPTCCKDCGPSLRLLDKYGEEIKIEGDKNNINENILEKTKKLLKEGNIITIKGLGGFHLACSGKNYSSIELLRNRKHRKSKPLALMMKDLNTVNKYCYVNAIEENILLGTKKPILILNKKNNILPKNISYNNPTLGVMLPYTPLHYLLFDEELDILVMTSGNISGLPMISENKVAVNSLGNVADYYLVHNRHIHMPVDDSVVKVVLNEERVIRSARGYSPMNYKHKVKDTLALGSELKNTFSISKSGYIFMSQYIGDISSIETLNNITENIRKFIRIYDIKPKMIAYDNHPSFIYKDYIKKIPCEKVGVYHHHAHIVSCMFENKVEEKVIGLAFDGVGYGRDNHIWGSEFLICDYNDFIRVGHLNYFKMPGGDNATKKPWKMAISLINEVDEKSEFINEILNYSRLNHLKNKNYKLILSMLNNNINSPLSSSMGRFFDGVSGMLGFEDKITFEGEACIALENLAQKYVECNDFYKFNINYINNEFIINTNSIVKSILEDLKNNKCLEFIAIKFHNTVVEFSLELCKKIRSLYKINKVALSGGVFQNNIIFTKLHNKLEEEKFQVLTHKLLPCNDSSISVGQLIIASNRRENHVCSNSG</sequence>
<dbReference type="InterPro" id="IPR004421">
    <property type="entry name" value="Carbamoyltransferase_HypF"/>
</dbReference>
<organism evidence="14 15">
    <name type="scientific">Terrisporobacter petrolearius</name>
    <dbReference type="NCBI Taxonomy" id="1460447"/>
    <lineage>
        <taxon>Bacteria</taxon>
        <taxon>Bacillati</taxon>
        <taxon>Bacillota</taxon>
        <taxon>Clostridia</taxon>
        <taxon>Peptostreptococcales</taxon>
        <taxon>Peptostreptococcaceae</taxon>
        <taxon>Terrisporobacter</taxon>
    </lineage>
</organism>
<comment type="similarity">
    <text evidence="2">Belongs to the acylphosphatase family.</text>
</comment>
<dbReference type="Pfam" id="PF17788">
    <property type="entry name" value="HypF_C"/>
    <property type="match status" value="1"/>
</dbReference>
<evidence type="ECO:0000256" key="8">
    <source>
        <dbReference type="ARBA" id="ARBA00047645"/>
    </source>
</evidence>
<dbReference type="Pfam" id="PF22521">
    <property type="entry name" value="HypF_C_2"/>
    <property type="match status" value="1"/>
</dbReference>
<name>A0ABZ3FD19_9FIRM</name>
<dbReference type="Gene3D" id="3.30.110.120">
    <property type="match status" value="1"/>
</dbReference>
<keyword evidence="7" id="KW-0862">Zinc</keyword>
<evidence type="ECO:0000256" key="11">
    <source>
        <dbReference type="PROSITE-ProRule" id="PRU00520"/>
    </source>
</evidence>
<evidence type="ECO:0000256" key="7">
    <source>
        <dbReference type="ARBA" id="ARBA00022833"/>
    </source>
</evidence>
<proteinExistence type="inferred from homology"/>
<dbReference type="Proteomes" id="UP001477947">
    <property type="component" value="Chromosome"/>
</dbReference>
<keyword evidence="4 14" id="KW-0436">Ligase</keyword>
<dbReference type="SUPFAM" id="SSF55821">
    <property type="entry name" value="YrdC/RibB"/>
    <property type="match status" value="1"/>
</dbReference>
<evidence type="ECO:0000256" key="3">
    <source>
        <dbReference type="ARBA" id="ARBA00008097"/>
    </source>
</evidence>
<gene>
    <name evidence="14" type="primary">hypF</name>
    <name evidence="14" type="ORF">TPELB_19580</name>
</gene>
<dbReference type="NCBIfam" id="TIGR00143">
    <property type="entry name" value="hypF"/>
    <property type="match status" value="1"/>
</dbReference>
<accession>A0ABZ3FD19</accession>
<dbReference type="Gene3D" id="3.30.420.360">
    <property type="match status" value="1"/>
</dbReference>
<comment type="catalytic activity">
    <reaction evidence="9">
        <text>C-terminal L-cysteinyl-[HypE protein] + carbamoyl phosphate + ATP + H2O = C-terminal S-carboxamide-L-cysteinyl-[HypE protein] + AMP + phosphate + diphosphate + H(+)</text>
        <dbReference type="Rhea" id="RHEA:55636"/>
        <dbReference type="Rhea" id="RHEA-COMP:14247"/>
        <dbReference type="Rhea" id="RHEA-COMP:14392"/>
        <dbReference type="ChEBI" id="CHEBI:15377"/>
        <dbReference type="ChEBI" id="CHEBI:15378"/>
        <dbReference type="ChEBI" id="CHEBI:30616"/>
        <dbReference type="ChEBI" id="CHEBI:33019"/>
        <dbReference type="ChEBI" id="CHEBI:43474"/>
        <dbReference type="ChEBI" id="CHEBI:58228"/>
        <dbReference type="ChEBI" id="CHEBI:76913"/>
        <dbReference type="ChEBI" id="CHEBI:139126"/>
        <dbReference type="ChEBI" id="CHEBI:456215"/>
    </reaction>
</comment>
<keyword evidence="11" id="KW-0378">Hydrolase</keyword>
<dbReference type="PANTHER" id="PTHR42959">
    <property type="entry name" value="CARBAMOYLTRANSFERASE"/>
    <property type="match status" value="1"/>
</dbReference>
<protein>
    <recommendedName>
        <fullName evidence="10">Carbamoyltransferase</fullName>
        <ecNumber evidence="10">6.2.-.-</ecNumber>
    </recommendedName>
</protein>
<dbReference type="PIRSF" id="PIRSF006256">
    <property type="entry name" value="CMPcnvr_hdrg_mat"/>
    <property type="match status" value="1"/>
</dbReference>
<evidence type="ECO:0000313" key="15">
    <source>
        <dbReference type="Proteomes" id="UP001477947"/>
    </source>
</evidence>
<dbReference type="Gene3D" id="3.30.420.40">
    <property type="match status" value="1"/>
</dbReference>
<evidence type="ECO:0000256" key="5">
    <source>
        <dbReference type="ARBA" id="ARBA00022723"/>
    </source>
</evidence>
<dbReference type="GO" id="GO:0016874">
    <property type="term" value="F:ligase activity"/>
    <property type="evidence" value="ECO:0007669"/>
    <property type="project" value="UniProtKB-KW"/>
</dbReference>
<dbReference type="InterPro" id="IPR036046">
    <property type="entry name" value="Acylphosphatase-like_dom_sf"/>
</dbReference>
<dbReference type="InterPro" id="IPR017945">
    <property type="entry name" value="DHBP_synth_RibB-like_a/b_dom"/>
</dbReference>
<dbReference type="Pfam" id="PF07503">
    <property type="entry name" value="zf-HYPF"/>
    <property type="match status" value="2"/>
</dbReference>
<evidence type="ECO:0000256" key="10">
    <source>
        <dbReference type="PIRNR" id="PIRNR006256"/>
    </source>
</evidence>
<dbReference type="Pfam" id="PF00708">
    <property type="entry name" value="Acylphosphatase"/>
    <property type="match status" value="1"/>
</dbReference>
<comment type="catalytic activity">
    <reaction evidence="8 11">
        <text>an acyl phosphate + H2O = a carboxylate + phosphate + H(+)</text>
        <dbReference type="Rhea" id="RHEA:14965"/>
        <dbReference type="ChEBI" id="CHEBI:15377"/>
        <dbReference type="ChEBI" id="CHEBI:15378"/>
        <dbReference type="ChEBI" id="CHEBI:29067"/>
        <dbReference type="ChEBI" id="CHEBI:43474"/>
        <dbReference type="ChEBI" id="CHEBI:59918"/>
        <dbReference type="EC" id="3.6.1.7"/>
    </reaction>
</comment>
<evidence type="ECO:0000256" key="1">
    <source>
        <dbReference type="ARBA" id="ARBA00004711"/>
    </source>
</evidence>
<evidence type="ECO:0000313" key="14">
    <source>
        <dbReference type="EMBL" id="XAM41645.1"/>
    </source>
</evidence>
<feature type="active site" evidence="11">
    <location>
        <position position="40"/>
    </location>
</feature>
<reference evidence="14 15" key="1">
    <citation type="submission" date="2024-04" db="EMBL/GenBank/DDBJ databases">
        <title>Isolation and characterization of novel acetogenic strains of the genera Terrisporobacter and Acetoanaerobium.</title>
        <authorList>
            <person name="Boeer T."/>
            <person name="Schueler M.A."/>
            <person name="Lueschen A."/>
            <person name="Eysell L."/>
            <person name="Droege J."/>
            <person name="Heinemann M."/>
            <person name="Engelhardt L."/>
            <person name="Basen M."/>
            <person name="Daniel R."/>
        </authorList>
    </citation>
    <scope>NUCLEOTIDE SEQUENCE [LARGE SCALE GENOMIC DNA]</scope>
    <source>
        <strain evidence="14 15">ELB</strain>
    </source>
</reference>
<dbReference type="PROSITE" id="PS51163">
    <property type="entry name" value="YRDC"/>
    <property type="match status" value="1"/>
</dbReference>
<dbReference type="EC" id="6.2.-.-" evidence="10"/>
<evidence type="ECO:0000256" key="2">
    <source>
        <dbReference type="ARBA" id="ARBA00005614"/>
    </source>
</evidence>
<dbReference type="InterPro" id="IPR041440">
    <property type="entry name" value="HypF_C"/>
</dbReference>
<evidence type="ECO:0000256" key="4">
    <source>
        <dbReference type="ARBA" id="ARBA00022598"/>
    </source>
</evidence>
<dbReference type="InterPro" id="IPR017968">
    <property type="entry name" value="Acylphosphatase_CS"/>
</dbReference>
<dbReference type="InterPro" id="IPR055128">
    <property type="entry name" value="HypF_C_2"/>
</dbReference>
<dbReference type="PANTHER" id="PTHR42959:SF1">
    <property type="entry name" value="CARBAMOYLTRANSFERASE HYPF"/>
    <property type="match status" value="1"/>
</dbReference>
<keyword evidence="15" id="KW-1185">Reference proteome</keyword>
<comment type="similarity">
    <text evidence="3 10">Belongs to the carbamoyltransferase HypF family.</text>
</comment>
<dbReference type="RefSeq" id="WP_343339518.1">
    <property type="nucleotide sequence ID" value="NZ_CP154622.1"/>
</dbReference>
<dbReference type="PROSITE" id="PS00150">
    <property type="entry name" value="ACYLPHOSPHATASE_1"/>
    <property type="match status" value="1"/>
</dbReference>
<dbReference type="InterPro" id="IPR001792">
    <property type="entry name" value="Acylphosphatase-like_dom"/>
</dbReference>
<dbReference type="SUPFAM" id="SSF54975">
    <property type="entry name" value="Acylphosphatase/BLUF domain-like"/>
    <property type="match status" value="1"/>
</dbReference>
<dbReference type="EMBL" id="CP154622">
    <property type="protein sequence ID" value="XAM41645.1"/>
    <property type="molecule type" value="Genomic_DNA"/>
</dbReference>
<keyword evidence="5" id="KW-0479">Metal-binding</keyword>
<dbReference type="InterPro" id="IPR011125">
    <property type="entry name" value="Znf_HypF"/>
</dbReference>
<evidence type="ECO:0000259" key="12">
    <source>
        <dbReference type="PROSITE" id="PS51160"/>
    </source>
</evidence>
<dbReference type="Gene3D" id="3.90.870.50">
    <property type="match status" value="1"/>
</dbReference>
<evidence type="ECO:0000259" key="13">
    <source>
        <dbReference type="PROSITE" id="PS51163"/>
    </source>
</evidence>
<dbReference type="Pfam" id="PF01300">
    <property type="entry name" value="Sua5_yciO_yrdC"/>
    <property type="match status" value="1"/>
</dbReference>
<evidence type="ECO:0000256" key="9">
    <source>
        <dbReference type="ARBA" id="ARBA00048220"/>
    </source>
</evidence>
<dbReference type="InterPro" id="IPR051060">
    <property type="entry name" value="Carbamoyltrans_HypF-like"/>
</dbReference>
<dbReference type="InterPro" id="IPR006070">
    <property type="entry name" value="Sua5-like_dom"/>
</dbReference>
<feature type="domain" description="YrdC-like" evidence="13">
    <location>
        <begin position="211"/>
        <end position="395"/>
    </location>
</feature>
<evidence type="ECO:0000256" key="6">
    <source>
        <dbReference type="ARBA" id="ARBA00022771"/>
    </source>
</evidence>
<dbReference type="PROSITE" id="PS51160">
    <property type="entry name" value="ACYLPHOSPHATASE_3"/>
    <property type="match status" value="1"/>
</dbReference>
<keyword evidence="6" id="KW-0863">Zinc-finger</keyword>